<sequence>MTVIANSPDWFGLNFSYVEPLAKALGPAYFRFGGWQADLVSFKESNYIENVIFTTKKRFNQDGSYENYTMTGTFVL</sequence>
<protein>
    <submittedName>
        <fullName evidence="2">Uncharacterized protein</fullName>
    </submittedName>
</protein>
<dbReference type="WBParaSite" id="ACRNAN_Path_463.g1760.t1">
    <property type="protein sequence ID" value="ACRNAN_Path_463.g1760.t1"/>
    <property type="gene ID" value="ACRNAN_Path_463.g1760"/>
</dbReference>
<dbReference type="Proteomes" id="UP000887540">
    <property type="component" value="Unplaced"/>
</dbReference>
<reference evidence="2" key="1">
    <citation type="submission" date="2022-11" db="UniProtKB">
        <authorList>
            <consortium name="WormBaseParasite"/>
        </authorList>
    </citation>
    <scope>IDENTIFICATION</scope>
</reference>
<evidence type="ECO:0000313" key="2">
    <source>
        <dbReference type="WBParaSite" id="ACRNAN_Path_463.g1760.t1"/>
    </source>
</evidence>
<organism evidence="1 2">
    <name type="scientific">Acrobeloides nanus</name>
    <dbReference type="NCBI Taxonomy" id="290746"/>
    <lineage>
        <taxon>Eukaryota</taxon>
        <taxon>Metazoa</taxon>
        <taxon>Ecdysozoa</taxon>
        <taxon>Nematoda</taxon>
        <taxon>Chromadorea</taxon>
        <taxon>Rhabditida</taxon>
        <taxon>Tylenchina</taxon>
        <taxon>Cephalobomorpha</taxon>
        <taxon>Cephaloboidea</taxon>
        <taxon>Cephalobidae</taxon>
        <taxon>Acrobeloides</taxon>
    </lineage>
</organism>
<dbReference type="AlphaFoldDB" id="A0A914C705"/>
<accession>A0A914C705</accession>
<name>A0A914C705_9BILA</name>
<evidence type="ECO:0000313" key="1">
    <source>
        <dbReference type="Proteomes" id="UP000887540"/>
    </source>
</evidence>
<keyword evidence="1" id="KW-1185">Reference proteome</keyword>
<proteinExistence type="predicted"/>